<name>A0A2N5GJ68_9BACI</name>
<dbReference type="PANTHER" id="PTHR24201:SF16">
    <property type="entry name" value="ANKYRIN-1-LIKE-RELATED"/>
    <property type="match status" value="1"/>
</dbReference>
<keyword evidence="1" id="KW-0677">Repeat</keyword>
<dbReference type="PROSITE" id="PS50297">
    <property type="entry name" value="ANK_REP_REGION"/>
    <property type="match status" value="2"/>
</dbReference>
<feature type="repeat" description="ANK" evidence="3">
    <location>
        <begin position="137"/>
        <end position="160"/>
    </location>
</feature>
<dbReference type="Gene3D" id="1.25.40.20">
    <property type="entry name" value="Ankyrin repeat-containing domain"/>
    <property type="match status" value="1"/>
</dbReference>
<dbReference type="InterPro" id="IPR050776">
    <property type="entry name" value="Ank_Repeat/CDKN_Inhibitor"/>
</dbReference>
<dbReference type="PROSITE" id="PS50088">
    <property type="entry name" value="ANK_REPEAT"/>
    <property type="match status" value="3"/>
</dbReference>
<comment type="caution">
    <text evidence="4">The sequence shown here is derived from an EMBL/GenBank/DDBJ whole genome shotgun (WGS) entry which is preliminary data.</text>
</comment>
<gene>
    <name evidence="4" type="ORF">CU635_15860</name>
    <name evidence="5" type="ORF">CVD25_22305</name>
</gene>
<reference evidence="5 7" key="2">
    <citation type="submission" date="2017-12" db="EMBL/GenBank/DDBJ databases">
        <title>Comparative Functional Genomics of Dry Heat Resistant strains isolated from the Viking Spacecraft.</title>
        <authorList>
            <person name="Seuylemezian A."/>
            <person name="Cooper K."/>
            <person name="Vaishampayan P."/>
        </authorList>
    </citation>
    <scope>NUCLEOTIDE SEQUENCE [LARGE SCALE GENOMIC DNA]</scope>
    <source>
        <strain evidence="5 7">ATCC 29669</strain>
    </source>
</reference>
<evidence type="ECO:0000256" key="2">
    <source>
        <dbReference type="ARBA" id="ARBA00023043"/>
    </source>
</evidence>
<dbReference type="Pfam" id="PF12796">
    <property type="entry name" value="Ank_2"/>
    <property type="match status" value="1"/>
</dbReference>
<dbReference type="SMART" id="SM00248">
    <property type="entry name" value="ANK"/>
    <property type="match status" value="3"/>
</dbReference>
<dbReference type="Proteomes" id="UP000234951">
    <property type="component" value="Unassembled WGS sequence"/>
</dbReference>
<evidence type="ECO:0000313" key="6">
    <source>
        <dbReference type="Proteomes" id="UP000234951"/>
    </source>
</evidence>
<proteinExistence type="predicted"/>
<protein>
    <submittedName>
        <fullName evidence="4">Ankyrin repeat domain-containing protein</fullName>
    </submittedName>
</protein>
<dbReference type="SUPFAM" id="SSF48403">
    <property type="entry name" value="Ankyrin repeat"/>
    <property type="match status" value="1"/>
</dbReference>
<dbReference type="OrthoDB" id="2930255at2"/>
<reference evidence="4 6" key="1">
    <citation type="submission" date="2017-11" db="EMBL/GenBank/DDBJ databases">
        <title>Comparitive Functional Genomics of Dry Heat Resistant strains isolated from the Viking Spacecraft.</title>
        <authorList>
            <person name="Seuylemezian A."/>
            <person name="Cooper K."/>
            <person name="Vaishampayan P."/>
        </authorList>
    </citation>
    <scope>NUCLEOTIDE SEQUENCE [LARGE SCALE GENOMIC DNA]</scope>
    <source>
        <strain evidence="4 6">M4.6</strain>
    </source>
</reference>
<dbReference type="InterPro" id="IPR036770">
    <property type="entry name" value="Ankyrin_rpt-contain_sf"/>
</dbReference>
<dbReference type="PANTHER" id="PTHR24201">
    <property type="entry name" value="ANK_REP_REGION DOMAIN-CONTAINING PROTEIN"/>
    <property type="match status" value="1"/>
</dbReference>
<feature type="repeat" description="ANK" evidence="3">
    <location>
        <begin position="35"/>
        <end position="67"/>
    </location>
</feature>
<dbReference type="EMBL" id="PGVD01000097">
    <property type="protein sequence ID" value="PLR88596.1"/>
    <property type="molecule type" value="Genomic_DNA"/>
</dbReference>
<evidence type="ECO:0000313" key="7">
    <source>
        <dbReference type="Proteomes" id="UP000235114"/>
    </source>
</evidence>
<keyword evidence="2 3" id="KW-0040">ANK repeat</keyword>
<dbReference type="RefSeq" id="WP_101578362.1">
    <property type="nucleotide sequence ID" value="NZ_PGVA01000040.1"/>
</dbReference>
<evidence type="ECO:0000256" key="3">
    <source>
        <dbReference type="PROSITE-ProRule" id="PRU00023"/>
    </source>
</evidence>
<evidence type="ECO:0000313" key="5">
    <source>
        <dbReference type="EMBL" id="PLR88596.1"/>
    </source>
</evidence>
<evidence type="ECO:0000256" key="1">
    <source>
        <dbReference type="ARBA" id="ARBA00022737"/>
    </source>
</evidence>
<organism evidence="4 6">
    <name type="scientific">Bacillus canaveralius</name>
    <dbReference type="NCBI Taxonomy" id="1403243"/>
    <lineage>
        <taxon>Bacteria</taxon>
        <taxon>Bacillati</taxon>
        <taxon>Bacillota</taxon>
        <taxon>Bacilli</taxon>
        <taxon>Bacillales</taxon>
        <taxon>Bacillaceae</taxon>
        <taxon>Bacillus</taxon>
    </lineage>
</organism>
<sequence length="160" mass="18079">MPTKNADIFTLAKFGDLETFTNKFDIDDVNKKSENGSGLLHYAISGNKFDIALFLINNNIDVNMINSDGQTALHLICINQDLNVAKELLERGIDINLRDKYGNNAMWTAVFNCKGKNYEMVELLMTYKPDIFTKNNVGRSPLDFAKQVGNEKLINILLKK</sequence>
<feature type="repeat" description="ANK" evidence="3">
    <location>
        <begin position="68"/>
        <end position="100"/>
    </location>
</feature>
<dbReference type="EMBL" id="PGVA01000040">
    <property type="protein sequence ID" value="PLR81147.1"/>
    <property type="molecule type" value="Genomic_DNA"/>
</dbReference>
<evidence type="ECO:0000313" key="4">
    <source>
        <dbReference type="EMBL" id="PLR81147.1"/>
    </source>
</evidence>
<accession>A0A2N5GJ68</accession>
<dbReference type="InterPro" id="IPR002110">
    <property type="entry name" value="Ankyrin_rpt"/>
</dbReference>
<keyword evidence="7" id="KW-1185">Reference proteome</keyword>
<dbReference type="Proteomes" id="UP000235114">
    <property type="component" value="Unassembled WGS sequence"/>
</dbReference>
<dbReference type="AlphaFoldDB" id="A0A2N5GJ68"/>